<dbReference type="PIRSF" id="PIRSF005719">
    <property type="entry name" value="SMC"/>
    <property type="match status" value="1"/>
</dbReference>
<keyword evidence="10" id="KW-1185">Reference proteome</keyword>
<comment type="subcellular location">
    <subcellularLocation>
        <location evidence="6">Cytoplasm</location>
    </subcellularLocation>
</comment>
<dbReference type="InterPro" id="IPR024704">
    <property type="entry name" value="SMC"/>
</dbReference>
<dbReference type="GO" id="GO:0007059">
    <property type="term" value="P:chromosome segregation"/>
    <property type="evidence" value="ECO:0007669"/>
    <property type="project" value="UniProtKB-UniRule"/>
</dbReference>
<comment type="domain">
    <text evidence="6">Contains large globular domains required for ATP hydrolysis at each terminus and a third globular domain forming a flexible hinge near the middle of the molecule. These domains are separated by coiled-coil structures.</text>
</comment>
<dbReference type="GO" id="GO:0006260">
    <property type="term" value="P:DNA replication"/>
    <property type="evidence" value="ECO:0007669"/>
    <property type="project" value="UniProtKB-UniRule"/>
</dbReference>
<feature type="coiled-coil region" evidence="6">
    <location>
        <begin position="655"/>
        <end position="927"/>
    </location>
</feature>
<keyword evidence="1 6" id="KW-0963">Cytoplasm</keyword>
<evidence type="ECO:0000256" key="1">
    <source>
        <dbReference type="ARBA" id="ARBA00022490"/>
    </source>
</evidence>
<protein>
    <recommendedName>
        <fullName evidence="6">Chromosome partition protein Smc</fullName>
    </recommendedName>
</protein>
<dbReference type="GO" id="GO:0005694">
    <property type="term" value="C:chromosome"/>
    <property type="evidence" value="ECO:0007669"/>
    <property type="project" value="InterPro"/>
</dbReference>
<evidence type="ECO:0000256" key="5">
    <source>
        <dbReference type="ARBA" id="ARBA00023125"/>
    </source>
</evidence>
<dbReference type="SUPFAM" id="SSF57997">
    <property type="entry name" value="Tropomyosin"/>
    <property type="match status" value="1"/>
</dbReference>
<evidence type="ECO:0000259" key="7">
    <source>
        <dbReference type="Pfam" id="PF02463"/>
    </source>
</evidence>
<comment type="subunit">
    <text evidence="6">Homodimer.</text>
</comment>
<dbReference type="GO" id="GO:0003677">
    <property type="term" value="F:DNA binding"/>
    <property type="evidence" value="ECO:0007669"/>
    <property type="project" value="UniProtKB-UniRule"/>
</dbReference>
<dbReference type="SUPFAM" id="SSF52540">
    <property type="entry name" value="P-loop containing nucleoside triphosphate hydrolases"/>
    <property type="match status" value="1"/>
</dbReference>
<dbReference type="NCBIfam" id="TIGR02168">
    <property type="entry name" value="SMC_prok_B"/>
    <property type="match status" value="1"/>
</dbReference>
<dbReference type="Gene3D" id="1.20.1060.20">
    <property type="match status" value="1"/>
</dbReference>
<dbReference type="EMBL" id="RJVI01000002">
    <property type="protein sequence ID" value="ROR32251.1"/>
    <property type="molecule type" value="Genomic_DNA"/>
</dbReference>
<dbReference type="GO" id="GO:0016887">
    <property type="term" value="F:ATP hydrolysis activity"/>
    <property type="evidence" value="ECO:0007669"/>
    <property type="project" value="InterPro"/>
</dbReference>
<feature type="domain" description="RecF/RecN/SMC N-terminal" evidence="7">
    <location>
        <begin position="3"/>
        <end position="1153"/>
    </location>
</feature>
<dbReference type="SUPFAM" id="SSF75553">
    <property type="entry name" value="Smc hinge domain"/>
    <property type="match status" value="1"/>
</dbReference>
<organism evidence="9 10">
    <name type="scientific">Inmirania thermothiophila</name>
    <dbReference type="NCBI Taxonomy" id="1750597"/>
    <lineage>
        <taxon>Bacteria</taxon>
        <taxon>Pseudomonadati</taxon>
        <taxon>Pseudomonadota</taxon>
        <taxon>Gammaproteobacteria</taxon>
        <taxon>Chromatiales</taxon>
        <taxon>Ectothiorhodospiraceae</taxon>
        <taxon>Inmirania</taxon>
    </lineage>
</organism>
<dbReference type="Pfam" id="PF02463">
    <property type="entry name" value="SMC_N"/>
    <property type="match status" value="1"/>
</dbReference>
<keyword evidence="3 6" id="KW-0067">ATP-binding</keyword>
<proteinExistence type="inferred from homology"/>
<accession>A0A3N1Y138</accession>
<evidence type="ECO:0000259" key="8">
    <source>
        <dbReference type="Pfam" id="PF06470"/>
    </source>
</evidence>
<dbReference type="GO" id="GO:0005524">
    <property type="term" value="F:ATP binding"/>
    <property type="evidence" value="ECO:0007669"/>
    <property type="project" value="UniProtKB-UniRule"/>
</dbReference>
<dbReference type="InterPro" id="IPR010935">
    <property type="entry name" value="SMC_hinge"/>
</dbReference>
<dbReference type="GO" id="GO:0005737">
    <property type="term" value="C:cytoplasm"/>
    <property type="evidence" value="ECO:0007669"/>
    <property type="project" value="UniProtKB-SubCell"/>
</dbReference>
<dbReference type="OrthoDB" id="9808768at2"/>
<comment type="similarity">
    <text evidence="6">Belongs to the SMC family.</text>
</comment>
<keyword evidence="5 6" id="KW-0238">DNA-binding</keyword>
<dbReference type="GO" id="GO:0030261">
    <property type="term" value="P:chromosome condensation"/>
    <property type="evidence" value="ECO:0007669"/>
    <property type="project" value="InterPro"/>
</dbReference>
<evidence type="ECO:0000256" key="4">
    <source>
        <dbReference type="ARBA" id="ARBA00023054"/>
    </source>
</evidence>
<dbReference type="Proteomes" id="UP000276634">
    <property type="component" value="Unassembled WGS sequence"/>
</dbReference>
<keyword evidence="4 6" id="KW-0175">Coiled coil</keyword>
<dbReference type="Gene3D" id="3.40.50.300">
    <property type="entry name" value="P-loop containing nucleotide triphosphate hydrolases"/>
    <property type="match status" value="2"/>
</dbReference>
<dbReference type="Pfam" id="PF06470">
    <property type="entry name" value="SMC_hinge"/>
    <property type="match status" value="1"/>
</dbReference>
<dbReference type="InterPro" id="IPR003395">
    <property type="entry name" value="RecF/RecN/SMC_N"/>
</dbReference>
<dbReference type="PANTHER" id="PTHR43977">
    <property type="entry name" value="STRUCTURAL MAINTENANCE OF CHROMOSOMES PROTEIN 3"/>
    <property type="match status" value="1"/>
</dbReference>
<feature type="binding site" evidence="6">
    <location>
        <begin position="32"/>
        <end position="39"/>
    </location>
    <ligand>
        <name>ATP</name>
        <dbReference type="ChEBI" id="CHEBI:30616"/>
    </ligand>
</feature>
<dbReference type="InterPro" id="IPR027417">
    <property type="entry name" value="P-loop_NTPase"/>
</dbReference>
<name>A0A3N1Y138_9GAMM</name>
<gene>
    <name evidence="6" type="primary">smc</name>
    <name evidence="9" type="ORF">EDC57_1448</name>
</gene>
<keyword evidence="2 6" id="KW-0547">Nucleotide-binding</keyword>
<evidence type="ECO:0000256" key="6">
    <source>
        <dbReference type="HAMAP-Rule" id="MF_01894"/>
    </source>
</evidence>
<feature type="domain" description="SMC hinge" evidence="8">
    <location>
        <begin position="525"/>
        <end position="619"/>
    </location>
</feature>
<dbReference type="HAMAP" id="MF_01894">
    <property type="entry name" value="Smc_prok"/>
    <property type="match status" value="1"/>
</dbReference>
<evidence type="ECO:0000313" key="9">
    <source>
        <dbReference type="EMBL" id="ROR32251.1"/>
    </source>
</evidence>
<comment type="function">
    <text evidence="6">Required for chromosome condensation and partitioning.</text>
</comment>
<evidence type="ECO:0000256" key="3">
    <source>
        <dbReference type="ARBA" id="ARBA00022840"/>
    </source>
</evidence>
<feature type="coiled-coil region" evidence="6">
    <location>
        <begin position="170"/>
        <end position="500"/>
    </location>
</feature>
<dbReference type="RefSeq" id="WP_123401214.1">
    <property type="nucleotide sequence ID" value="NZ_RJVI01000002.1"/>
</dbReference>
<sequence>MRLKRIRLAGFKSFVDPTTIQLPGRLIGIVGPNGCGKSNVIDAVRWVMGESSAKTLRGDSMADVIFNGSTSRKPVGQASVELVFDNADGGLGGQYARFAEISIRRTVTRDGQSAYYLNGTRCRRRDIMDVFLGTGLGPRSYSIIEQGMISRLIEARPEELRAYLEEAAGISRYKERRRETETRIRQTRENLERLQDLREEIGRRLEQLQRQARAAERYRALRAEARRLEARLWLVRRRRLQEALGALEARIGAAETAVEAAAADLRGIEARLDRAREAREGAAERFGAEQGRYYAHGAEVARLEQGLAHQRELAARLARELEEARSALAEARGHMEADRARLEALGGEIEAAVPAVEAARARAEQAAERLREAEARLAAWRRRREEQQQALHEARRAAEVERTRIQHLDRDLERLARRQAAAEEERAALDGGPLQAEIARLTEEGARLREVLATAEARLEESGRGLAAARRRGDEAAEALHRARSELQRLRGRLASLEALQQAALGRGDGAVRGWVERAGLAEAPRLAEALEVDPGWEQAVETVLGPALEAVCVEAVERFAEAAAALEGGHLTLVEPAEAAAGGARAGLEPLAARVRGGHAAELLAGILAAPDLATALAARAALAPGESVVTADGIWLGRGWLRVARARDERSGVLAREREIRSLRAEVSQAEARVAALEGEVAEAAAAVRTLEEAREEAARARHEAQRALARVEAELGGRRARLEHVEGRRARLEAELAELAAQRERDEVAVREARGRLEAALGHLATLEAQQREIEAQRRGLEEAVAEARERARGEREQAHGLEVRLEAQRAEEASTRRNLERAEARAGQLGQRQEALEAALREAEAPIEDLARRLEAALAARVEVEQALGQARQALEAVEAEIRELESARGEAERRLQARRDAVAALRAEREGLAARLQGVDEQLARLDGVDLEAEAAALAPQEDEAACAEALTAVEERIRRLGPVNLAAIEEHAQQEERKRYLDAQHEDLTTSLQTLEAAIRRIDRETRERFRDTFDRVNASLQALFPRLFGGGHAYLQMTGEDLLDTGVTVMARPPGKRISNIHLLSGGEKALTAVALVFAIFELNPSPFCMLDEVDAPLDEANVGRYCELVREMSERVQFIIITHNKTTMEIAEQLIGVTMNEPGVSRLVAVDVEDAVQMAAG</sequence>
<dbReference type="CDD" id="cd03278">
    <property type="entry name" value="ABC_SMC_barmotin"/>
    <property type="match status" value="2"/>
</dbReference>
<dbReference type="AlphaFoldDB" id="A0A3N1Y138"/>
<dbReference type="InterPro" id="IPR036277">
    <property type="entry name" value="SMC_hinge_sf"/>
</dbReference>
<evidence type="ECO:0000313" key="10">
    <source>
        <dbReference type="Proteomes" id="UP000276634"/>
    </source>
</evidence>
<dbReference type="Gene3D" id="1.10.287.1490">
    <property type="match status" value="1"/>
</dbReference>
<evidence type="ECO:0000256" key="2">
    <source>
        <dbReference type="ARBA" id="ARBA00022741"/>
    </source>
</evidence>
<comment type="caution">
    <text evidence="9">The sequence shown here is derived from an EMBL/GenBank/DDBJ whole genome shotgun (WGS) entry which is preliminary data.</text>
</comment>
<dbReference type="InterPro" id="IPR011890">
    <property type="entry name" value="SMC_prok"/>
</dbReference>
<dbReference type="GO" id="GO:0007062">
    <property type="term" value="P:sister chromatid cohesion"/>
    <property type="evidence" value="ECO:0007669"/>
    <property type="project" value="InterPro"/>
</dbReference>
<reference evidence="9 10" key="1">
    <citation type="submission" date="2018-11" db="EMBL/GenBank/DDBJ databases">
        <title>Genomic Encyclopedia of Type Strains, Phase IV (KMG-IV): sequencing the most valuable type-strain genomes for metagenomic binning, comparative biology and taxonomic classification.</title>
        <authorList>
            <person name="Goeker M."/>
        </authorList>
    </citation>
    <scope>NUCLEOTIDE SEQUENCE [LARGE SCALE GENOMIC DNA]</scope>
    <source>
        <strain evidence="9 10">DSM 100275</strain>
    </source>
</reference>